<dbReference type="InterPro" id="IPR027434">
    <property type="entry name" value="Homing_endonucl"/>
</dbReference>
<dbReference type="RefSeq" id="YP_009185321.1">
    <property type="nucleotide sequence ID" value="NC_028587.1"/>
</dbReference>
<keyword evidence="1" id="KW-0934">Plastid</keyword>
<reference evidence="1" key="1">
    <citation type="journal article" date="2015" name="BMC Evol. Biol.">
        <title>Chloroplast phylogenomic analysis of chlorophyte green algae identifies a novel lineage sister to the Sphaeropleales (Chlorophyceae).</title>
        <authorList>
            <person name="Lemieux C."/>
            <person name="Vincent A.T."/>
            <person name="Labarre A."/>
            <person name="Otis C."/>
            <person name="Turmel M."/>
        </authorList>
    </citation>
    <scope>NUCLEOTIDE SEQUENCE</scope>
</reference>
<geneLocation type="chloroplast" evidence="1"/>
<dbReference type="Gene3D" id="3.10.28.10">
    <property type="entry name" value="Homing endonucleases"/>
    <property type="match status" value="1"/>
</dbReference>
<name>A0A0S2LQM4_9CHLO</name>
<dbReference type="GeneID" id="26379248"/>
<dbReference type="GeneID" id="26379237"/>
<dbReference type="RefSeq" id="YP_009185284.1">
    <property type="nucleotide sequence ID" value="NC_028587.1"/>
</dbReference>
<gene>
    <name evidence="1" type="primary">orf448</name>
</gene>
<accession>A0A0S2LQM4</accession>
<organism evidence="1">
    <name type="scientific">Phacotus lenticularis</name>
    <dbReference type="NCBI Taxonomy" id="52965"/>
    <lineage>
        <taxon>Eukaryota</taxon>
        <taxon>Viridiplantae</taxon>
        <taxon>Chlorophyta</taxon>
        <taxon>core chlorophytes</taxon>
        <taxon>Chlorophyceae</taxon>
        <taxon>CS clade</taxon>
        <taxon>Chlamydomonadales</taxon>
        <taxon>Phacotaceae</taxon>
        <taxon>Phacotus</taxon>
    </lineage>
</organism>
<sequence length="448" mass="50995">MILPAPQMTWPRLMGLYQTDGCFYVSVRKDGSLNIAIILTIGRKNVYLTDQVKIFLTKEGFLPEIQIFDSSGTLLQSASNPSLPPQEDTLGELLEKKATQDRGSNITIRGLENCKQLVNKMNKEIQKSNGLVTFFGPKLVDFLVFSNLLEIVIEVQKGKRNEQSAKADYVNIIHGFRVRRKNAVTLTSQELCRRLQLPSTDYAYDPNSVIWTKAATDAQNSYKEAANKCIQIKDQNKPIPDPLAEFIVGVYDGDGSYQVGTHILAKEGQDKDGNKTYTLVKRSDGSTRAAYDIVPMLTLTDKLEYENTRFNELFNICAILLNETHLRKTKKNPNVGEKSVLEMESPGYKPGENSNRFQLRDTKMLQKVVIPLFEKNPPFTDEQRQRFHVLSEIAKEKPFKTEQAALDALELLYNNQQVFKDDVRKNKKETMVQLVKMTFANKKRRGRP</sequence>
<dbReference type="EMBL" id="KT625422">
    <property type="protein sequence ID" value="ALO63635.1"/>
    <property type="molecule type" value="Genomic_DNA"/>
</dbReference>
<proteinExistence type="predicted"/>
<dbReference type="AlphaFoldDB" id="A0A0S2LQM4"/>
<dbReference type="EMBL" id="KT625422">
    <property type="protein sequence ID" value="ALO63631.1"/>
    <property type="molecule type" value="Genomic_DNA"/>
</dbReference>
<keyword evidence="1" id="KW-0150">Chloroplast</keyword>
<evidence type="ECO:0000313" key="1">
    <source>
        <dbReference type="EMBL" id="ALO63631.1"/>
    </source>
</evidence>
<protein>
    <submittedName>
        <fullName evidence="1">Uncharacterized protein</fullName>
    </submittedName>
</protein>